<name>A0A1H8Z0D2_9FLAO</name>
<keyword evidence="1" id="KW-0472">Membrane</keyword>
<dbReference type="AlphaFoldDB" id="A0A1H8Z0D2"/>
<keyword evidence="3" id="KW-1185">Reference proteome</keyword>
<gene>
    <name evidence="2" type="ORF">SAMN05444005_101404</name>
</gene>
<reference evidence="2 3" key="1">
    <citation type="submission" date="2016-10" db="EMBL/GenBank/DDBJ databases">
        <authorList>
            <person name="de Groot N.N."/>
        </authorList>
    </citation>
    <scope>NUCLEOTIDE SEQUENCE [LARGE SCALE GENOMIC DNA]</scope>
    <source>
        <strain evidence="2 3">DSM 27078</strain>
    </source>
</reference>
<dbReference type="Proteomes" id="UP000198648">
    <property type="component" value="Unassembled WGS sequence"/>
</dbReference>
<keyword evidence="1" id="KW-1133">Transmembrane helix</keyword>
<dbReference type="EMBL" id="FOEI01000001">
    <property type="protein sequence ID" value="SEP57880.1"/>
    <property type="molecule type" value="Genomic_DNA"/>
</dbReference>
<accession>A0A1H8Z0D2</accession>
<organism evidence="2 3">
    <name type="scientific">Flavobacterium urocaniciphilum</name>
    <dbReference type="NCBI Taxonomy" id="1299341"/>
    <lineage>
        <taxon>Bacteria</taxon>
        <taxon>Pseudomonadati</taxon>
        <taxon>Bacteroidota</taxon>
        <taxon>Flavobacteriia</taxon>
        <taxon>Flavobacteriales</taxon>
        <taxon>Flavobacteriaceae</taxon>
        <taxon>Flavobacterium</taxon>
    </lineage>
</organism>
<feature type="transmembrane region" description="Helical" evidence="1">
    <location>
        <begin position="37"/>
        <end position="53"/>
    </location>
</feature>
<dbReference type="STRING" id="1299341.SAMN05444005_101404"/>
<feature type="transmembrane region" description="Helical" evidence="1">
    <location>
        <begin position="6"/>
        <end position="25"/>
    </location>
</feature>
<evidence type="ECO:0000256" key="1">
    <source>
        <dbReference type="SAM" id="Phobius"/>
    </source>
</evidence>
<sequence>MSVLVFTFICVFFVFIPGLIHVKLIKYLRTSKYYNRAVISALILIIISILMWEDFEIQKNKHLRFVGFAPLLFLILFKILNNIWNLYLKEIYTFIKNTVTILNQKILPGKNF</sequence>
<protein>
    <submittedName>
        <fullName evidence="2">Uncharacterized protein</fullName>
    </submittedName>
</protein>
<proteinExistence type="predicted"/>
<feature type="transmembrane region" description="Helical" evidence="1">
    <location>
        <begin position="65"/>
        <end position="87"/>
    </location>
</feature>
<keyword evidence="1" id="KW-0812">Transmembrane</keyword>
<evidence type="ECO:0000313" key="2">
    <source>
        <dbReference type="EMBL" id="SEP57880.1"/>
    </source>
</evidence>
<evidence type="ECO:0000313" key="3">
    <source>
        <dbReference type="Proteomes" id="UP000198648"/>
    </source>
</evidence>